<dbReference type="STRING" id="7757.ENSPMAP00000001871"/>
<keyword evidence="4 13" id="KW-0863">Zinc-finger</keyword>
<keyword evidence="3" id="KW-0479">Metal-binding</keyword>
<reference evidence="15" key="2">
    <citation type="submission" date="2025-09" db="UniProtKB">
        <authorList>
            <consortium name="Ensembl"/>
        </authorList>
    </citation>
    <scope>IDENTIFICATION</scope>
</reference>
<evidence type="ECO:0000256" key="4">
    <source>
        <dbReference type="ARBA" id="ARBA00022771"/>
    </source>
</evidence>
<sequence>MARLGWHWGLPVILEHHSGDLGAWPVVPETSMQRVSSVFALDIADSNTASLAGGVTLSVHCLVPCVLTCYWGCALGAVHAVLQGHARRLPTLRSPQQMEMALGGDYLHREQFAISKDEKVLQRVELPDALRGGDLGGVPRLRYPLVVLLTHAEHRPQPRAPDMVALLTCVHLPDPVHSVSCRVLHQLLLTHSGLSYDLKRLFMSTDAPEDSQSDEGVTSQVLPEVRAEGQVAAQDEEDGDGRGGACRDCVVCQNAKVNRVLLPCRHTCLCDHCVQYFRQCPMCRQMIQFSFPL</sequence>
<dbReference type="HOGENOM" id="CLU_053217_0_0_1"/>
<dbReference type="OMA" id="IYCQLPK"/>
<dbReference type="FunFam" id="3.30.40.10:FF:000421">
    <property type="entry name" value="Cell growth regulator with ring finger domain 1"/>
    <property type="match status" value="1"/>
</dbReference>
<dbReference type="SUPFAM" id="SSF57850">
    <property type="entry name" value="RING/U-box"/>
    <property type="match status" value="1"/>
</dbReference>
<evidence type="ECO:0000256" key="5">
    <source>
        <dbReference type="ARBA" id="ARBA00022810"/>
    </source>
</evidence>
<dbReference type="PANTHER" id="PTHR15379">
    <property type="entry name" value="CELL GROWTH REGULATOR WITH RING FINGER DOMAIN PROTEIN 1"/>
    <property type="match status" value="1"/>
</dbReference>
<name>S4R9J0_PETMA</name>
<reference evidence="15" key="1">
    <citation type="submission" date="2025-08" db="UniProtKB">
        <authorList>
            <consortium name="Ensembl"/>
        </authorList>
    </citation>
    <scope>IDENTIFICATION</scope>
</reference>
<evidence type="ECO:0000256" key="10">
    <source>
        <dbReference type="ARBA" id="ARBA00054111"/>
    </source>
</evidence>
<evidence type="ECO:0000256" key="11">
    <source>
        <dbReference type="ARBA" id="ARBA00070853"/>
    </source>
</evidence>
<evidence type="ECO:0000256" key="6">
    <source>
        <dbReference type="ARBA" id="ARBA00022824"/>
    </source>
</evidence>
<dbReference type="Ensembl" id="ENSPMAT00000001881.1">
    <property type="protein sequence ID" value="ENSPMAP00000001871.1"/>
    <property type="gene ID" value="ENSPMAG00000001709.1"/>
</dbReference>
<evidence type="ECO:0000259" key="14">
    <source>
        <dbReference type="PROSITE" id="PS50089"/>
    </source>
</evidence>
<keyword evidence="5" id="KW-0338">Growth arrest</keyword>
<comment type="function">
    <text evidence="10">Able to inhibit growth in several cell lines.</text>
</comment>
<evidence type="ECO:0000256" key="8">
    <source>
        <dbReference type="ARBA" id="ARBA00023242"/>
    </source>
</evidence>
<proteinExistence type="predicted"/>
<keyword evidence="9" id="KW-0131">Cell cycle</keyword>
<evidence type="ECO:0000256" key="3">
    <source>
        <dbReference type="ARBA" id="ARBA00022723"/>
    </source>
</evidence>
<evidence type="ECO:0000256" key="1">
    <source>
        <dbReference type="ARBA" id="ARBA00004123"/>
    </source>
</evidence>
<keyword evidence="7" id="KW-0862">Zinc</keyword>
<evidence type="ECO:0000256" key="9">
    <source>
        <dbReference type="ARBA" id="ARBA00023306"/>
    </source>
</evidence>
<evidence type="ECO:0000256" key="7">
    <source>
        <dbReference type="ARBA" id="ARBA00022833"/>
    </source>
</evidence>
<dbReference type="PROSITE" id="PS50089">
    <property type="entry name" value="ZF_RING_2"/>
    <property type="match status" value="1"/>
</dbReference>
<evidence type="ECO:0000256" key="2">
    <source>
        <dbReference type="ARBA" id="ARBA00004240"/>
    </source>
</evidence>
<dbReference type="AlphaFoldDB" id="S4R9J0"/>
<evidence type="ECO:0000313" key="15">
    <source>
        <dbReference type="Ensembl" id="ENSPMAP00000001871.1"/>
    </source>
</evidence>
<accession>S4R9J0</accession>
<dbReference type="InterPro" id="IPR001841">
    <property type="entry name" value="Znf_RING"/>
</dbReference>
<dbReference type="GeneTree" id="ENSGT00390000004542"/>
<dbReference type="InterPro" id="IPR042496">
    <property type="entry name" value="CGRF1"/>
</dbReference>
<dbReference type="InterPro" id="IPR013083">
    <property type="entry name" value="Znf_RING/FYVE/PHD"/>
</dbReference>
<dbReference type="GO" id="GO:0005634">
    <property type="term" value="C:nucleus"/>
    <property type="evidence" value="ECO:0007669"/>
    <property type="project" value="UniProtKB-SubCell"/>
</dbReference>
<feature type="domain" description="RING-type" evidence="14">
    <location>
        <begin position="249"/>
        <end position="284"/>
    </location>
</feature>
<evidence type="ECO:0000256" key="13">
    <source>
        <dbReference type="PROSITE-ProRule" id="PRU00175"/>
    </source>
</evidence>
<comment type="subcellular location">
    <subcellularLocation>
        <location evidence="2">Endoplasmic reticulum</location>
    </subcellularLocation>
    <subcellularLocation>
        <location evidence="1">Nucleus</location>
    </subcellularLocation>
</comment>
<dbReference type="Gene3D" id="3.30.40.10">
    <property type="entry name" value="Zinc/RING finger domain, C3HC4 (zinc finger)"/>
    <property type="match status" value="1"/>
</dbReference>
<keyword evidence="8" id="KW-0539">Nucleus</keyword>
<organism evidence="15">
    <name type="scientific">Petromyzon marinus</name>
    <name type="common">Sea lamprey</name>
    <dbReference type="NCBI Taxonomy" id="7757"/>
    <lineage>
        <taxon>Eukaryota</taxon>
        <taxon>Metazoa</taxon>
        <taxon>Chordata</taxon>
        <taxon>Craniata</taxon>
        <taxon>Vertebrata</taxon>
        <taxon>Cyclostomata</taxon>
        <taxon>Hyperoartia</taxon>
        <taxon>Petromyzontiformes</taxon>
        <taxon>Petromyzontidae</taxon>
        <taxon>Petromyzon</taxon>
    </lineage>
</organism>
<protein>
    <recommendedName>
        <fullName evidence="11">Cell growth regulator with RING finger domain protein 1</fullName>
    </recommendedName>
    <alternativeName>
        <fullName evidence="12">Cell growth regulatory gene 19 protein</fullName>
    </alternativeName>
</protein>
<dbReference type="GO" id="GO:0008270">
    <property type="term" value="F:zinc ion binding"/>
    <property type="evidence" value="ECO:0007669"/>
    <property type="project" value="UniProtKB-KW"/>
</dbReference>
<dbReference type="GO" id="GO:0005783">
    <property type="term" value="C:endoplasmic reticulum"/>
    <property type="evidence" value="ECO:0007669"/>
    <property type="project" value="UniProtKB-SubCell"/>
</dbReference>
<dbReference type="Pfam" id="PF13920">
    <property type="entry name" value="zf-C3HC4_3"/>
    <property type="match status" value="1"/>
</dbReference>
<dbReference type="PANTHER" id="PTHR15379:SF2">
    <property type="entry name" value="CELL GROWTH REGULATOR WITH RING FINGER DOMAIN PROTEIN 1"/>
    <property type="match status" value="1"/>
</dbReference>
<dbReference type="GO" id="GO:0051726">
    <property type="term" value="P:regulation of cell cycle"/>
    <property type="evidence" value="ECO:0007669"/>
    <property type="project" value="UniProtKB-KW"/>
</dbReference>
<dbReference type="CDD" id="cd16787">
    <property type="entry name" value="mRING-HC-C3HC5_CGRF1"/>
    <property type="match status" value="1"/>
</dbReference>
<evidence type="ECO:0000256" key="12">
    <source>
        <dbReference type="ARBA" id="ARBA00077522"/>
    </source>
</evidence>
<keyword evidence="6" id="KW-0256">Endoplasmic reticulum</keyword>
<dbReference type="GO" id="GO:0030308">
    <property type="term" value="P:negative regulation of cell growth"/>
    <property type="evidence" value="ECO:0007669"/>
    <property type="project" value="TreeGrafter"/>
</dbReference>